<evidence type="ECO:0000313" key="1">
    <source>
        <dbReference type="EMBL" id="VAI54108.1"/>
    </source>
</evidence>
<dbReference type="InterPro" id="IPR053197">
    <property type="entry name" value="F-box_SCFL_complex_component"/>
</dbReference>
<organism evidence="1 2">
    <name type="scientific">Triticum turgidum subsp. durum</name>
    <name type="common">Durum wheat</name>
    <name type="synonym">Triticum durum</name>
    <dbReference type="NCBI Taxonomy" id="4567"/>
    <lineage>
        <taxon>Eukaryota</taxon>
        <taxon>Viridiplantae</taxon>
        <taxon>Streptophyta</taxon>
        <taxon>Embryophyta</taxon>
        <taxon>Tracheophyta</taxon>
        <taxon>Spermatophyta</taxon>
        <taxon>Magnoliopsida</taxon>
        <taxon>Liliopsida</taxon>
        <taxon>Poales</taxon>
        <taxon>Poaceae</taxon>
        <taxon>BOP clade</taxon>
        <taxon>Pooideae</taxon>
        <taxon>Triticodae</taxon>
        <taxon>Triticeae</taxon>
        <taxon>Triticinae</taxon>
        <taxon>Triticum</taxon>
    </lineage>
</organism>
<keyword evidence="2" id="KW-1185">Reference proteome</keyword>
<sequence>MARFLKKKNLFGGRRQRVSILAAAATRDEPTCRGRSGEVSANHARHLLDRMPPSRKKRKSAPPVTATDHISALPDHMLHHLLSFLPVQAAVCTCVLGRRWRHLWRSTTGLRIVRLDDDDVFEVKDLRKFMDHLIALRERTQLDTVEIKFDQFDSDDVPYVNLWTRFAVMWKVQALTLHILEDGYLHLDNLHLVSQHLVTLDLHSVALQKAFLDFASCPALKELKMNDCEINADRISSRSLKHLSITFCRSDSDCRVRISAPGLVSLKLEGFHGMTPLLEDMALLEAACVNLGNRCKDVCLNYDSGVFCGANDNTCKNCVPISDDGSSNCVLLGGISSAKHLKLMSEIGKFIFARDLKHCPAFSKLKTLVLSEYWCEAPYLDPLACILKNSPVLEKLTLQLFSEGPNHEVEMEGSYCCMERPSAISEHLNIVEVKCNVVDKRILKILRFLCAFNIRFNF</sequence>
<dbReference type="AlphaFoldDB" id="A0A9R0YFX5"/>
<proteinExistence type="predicted"/>
<dbReference type="Gramene" id="TRITD6Bv1G024430.4">
    <property type="protein sequence ID" value="TRITD6Bv1G024430.4"/>
    <property type="gene ID" value="TRITD6Bv1G024430"/>
</dbReference>
<dbReference type="CDD" id="cd22160">
    <property type="entry name" value="F-box_AtFBL13-like"/>
    <property type="match status" value="1"/>
</dbReference>
<evidence type="ECO:0008006" key="3">
    <source>
        <dbReference type="Google" id="ProtNLM"/>
    </source>
</evidence>
<accession>A0A9R0YFX5</accession>
<dbReference type="SUPFAM" id="SSF81383">
    <property type="entry name" value="F-box domain"/>
    <property type="match status" value="1"/>
</dbReference>
<dbReference type="InterPro" id="IPR036047">
    <property type="entry name" value="F-box-like_dom_sf"/>
</dbReference>
<evidence type="ECO:0000313" key="2">
    <source>
        <dbReference type="Proteomes" id="UP000324705"/>
    </source>
</evidence>
<dbReference type="InterPro" id="IPR053781">
    <property type="entry name" value="F-box_AtFBL13-like"/>
</dbReference>
<dbReference type="EMBL" id="LT934122">
    <property type="protein sequence ID" value="VAI54108.1"/>
    <property type="molecule type" value="Genomic_DNA"/>
</dbReference>
<dbReference type="SUPFAM" id="SSF52047">
    <property type="entry name" value="RNI-like"/>
    <property type="match status" value="1"/>
</dbReference>
<name>A0A9R0YFX5_TRITD</name>
<gene>
    <name evidence="1" type="ORF">TRITD_6Bv1G024430</name>
</gene>
<dbReference type="PANTHER" id="PTHR34223:SF73">
    <property type="entry name" value="F-BOX DOMAIN-CONTAINING PROTEIN"/>
    <property type="match status" value="1"/>
</dbReference>
<dbReference type="PANTHER" id="PTHR34223">
    <property type="entry name" value="OS11G0201299 PROTEIN"/>
    <property type="match status" value="1"/>
</dbReference>
<protein>
    <recommendedName>
        <fullName evidence="3">F-box domain-containing protein</fullName>
    </recommendedName>
</protein>
<reference evidence="1 2" key="1">
    <citation type="submission" date="2017-09" db="EMBL/GenBank/DDBJ databases">
        <authorList>
            <consortium name="International Durum Wheat Genome Sequencing Consortium (IDWGSC)"/>
            <person name="Milanesi L."/>
        </authorList>
    </citation>
    <scope>NUCLEOTIDE SEQUENCE [LARGE SCALE GENOMIC DNA]</scope>
    <source>
        <strain evidence="2">cv. Svevo</strain>
    </source>
</reference>
<dbReference type="Proteomes" id="UP000324705">
    <property type="component" value="Chromosome 6B"/>
</dbReference>
<dbReference type="OMA" id="CAFNLRF"/>
<dbReference type="Gene3D" id="1.20.1280.50">
    <property type="match status" value="1"/>
</dbReference>